<evidence type="ECO:0000313" key="2">
    <source>
        <dbReference type="EMBL" id="QRF51425.1"/>
    </source>
</evidence>
<feature type="signal peptide" evidence="1">
    <location>
        <begin position="1"/>
        <end position="22"/>
    </location>
</feature>
<evidence type="ECO:0008006" key="4">
    <source>
        <dbReference type="Google" id="ProtNLM"/>
    </source>
</evidence>
<proteinExistence type="predicted"/>
<sequence>MRTFVASLTSIALLVFGGCASRADNRLPPEIQEMLKQHERSRAQDTQRLPSSGEREVIGPDGKTYFVSQTAMQSGVAEYGPNLTIVINKPDDASELSMEAKVAFIDKLLTEACAEVQGRPTTENIITDVSHKSGVDVQRYEWQGKQRVSWKKLVYCRPTR</sequence>
<keyword evidence="3" id="KW-1185">Reference proteome</keyword>
<name>A0ABX7ETX9_9HYPH</name>
<accession>A0ABX7ETX9</accession>
<dbReference type="RefSeq" id="WP_006725032.1">
    <property type="nucleotide sequence ID" value="NZ_CP032405.1"/>
</dbReference>
<keyword evidence="1" id="KW-0732">Signal</keyword>
<gene>
    <name evidence="2" type="ORF">D4A92_08240</name>
</gene>
<dbReference type="PROSITE" id="PS51257">
    <property type="entry name" value="PROKAR_LIPOPROTEIN"/>
    <property type="match status" value="1"/>
</dbReference>
<protein>
    <recommendedName>
        <fullName evidence="4">Lipoprotein</fullName>
    </recommendedName>
</protein>
<dbReference type="Proteomes" id="UP000596351">
    <property type="component" value="Chromosome"/>
</dbReference>
<evidence type="ECO:0000313" key="3">
    <source>
        <dbReference type="Proteomes" id="UP000596351"/>
    </source>
</evidence>
<feature type="chain" id="PRO_5045501844" description="Lipoprotein" evidence="1">
    <location>
        <begin position="23"/>
        <end position="160"/>
    </location>
</feature>
<evidence type="ECO:0000256" key="1">
    <source>
        <dbReference type="SAM" id="SignalP"/>
    </source>
</evidence>
<dbReference type="EMBL" id="CP032405">
    <property type="protein sequence ID" value="QRF51425.1"/>
    <property type="molecule type" value="Genomic_DNA"/>
</dbReference>
<organism evidence="2 3">
    <name type="scientific">Rhizobium rosettiformans</name>
    <dbReference type="NCBI Taxonomy" id="1368430"/>
    <lineage>
        <taxon>Bacteria</taxon>
        <taxon>Pseudomonadati</taxon>
        <taxon>Pseudomonadota</taxon>
        <taxon>Alphaproteobacteria</taxon>
        <taxon>Hyphomicrobiales</taxon>
        <taxon>Rhizobiaceae</taxon>
        <taxon>Rhizobium/Agrobacterium group</taxon>
        <taxon>Rhizobium</taxon>
    </lineage>
</organism>
<reference evidence="2 3" key="1">
    <citation type="submission" date="2018-09" db="EMBL/GenBank/DDBJ databases">
        <title>Rhizobium sp. MAE2-X.</title>
        <authorList>
            <person name="Lee Y."/>
            <person name="Jeon C.O."/>
        </authorList>
    </citation>
    <scope>NUCLEOTIDE SEQUENCE [LARGE SCALE GENOMIC DNA]</scope>
    <source>
        <strain evidence="2 3">MAE2-X</strain>
    </source>
</reference>